<dbReference type="Gene3D" id="3.30.2310.40">
    <property type="match status" value="1"/>
</dbReference>
<evidence type="ECO:0000313" key="1">
    <source>
        <dbReference type="EMBL" id="MCZ3782294.1"/>
    </source>
</evidence>
<sequence length="117" mass="13799">MEVGEVLARLKFLVNHDRFYMVQRQNRMAMPVSVTLAKEIVRQLSINDFVKHEPNRNNPLQFVWVFKTSDGQTYYIKFVFTENNQKVVFISFCILQNRSTQLCNIIIHSCVMKKAIV</sequence>
<reference evidence="1 2" key="1">
    <citation type="submission" date="2022-01" db="EMBL/GenBank/DDBJ databases">
        <title>VMRC isolate genome collection.</title>
        <authorList>
            <person name="France M."/>
            <person name="Rutt L."/>
            <person name="Humphrys M."/>
            <person name="Ravel J."/>
        </authorList>
    </citation>
    <scope>NUCLEOTIDE SEQUENCE [LARGE SCALE GENOMIC DNA]</scope>
    <source>
        <strain evidence="1 2">C0030B4</strain>
    </source>
</reference>
<dbReference type="InterPro" id="IPR038493">
    <property type="entry name" value="MqsR_sf"/>
</dbReference>
<dbReference type="EMBL" id="JAKHMS010000037">
    <property type="protein sequence ID" value="MCZ3782294.1"/>
    <property type="molecule type" value="Genomic_DNA"/>
</dbReference>
<protein>
    <submittedName>
        <fullName evidence="1">Type II toxin-antitoxin system MqsR family toxin</fullName>
    </submittedName>
</protein>
<accession>A0ABT4K9I7</accession>
<name>A0ABT4K9I7_9LACO</name>
<dbReference type="Proteomes" id="UP001527392">
    <property type="component" value="Unassembled WGS sequence"/>
</dbReference>
<dbReference type="RefSeq" id="WP_269257470.1">
    <property type="nucleotide sequence ID" value="NZ_JAKHMK010000035.1"/>
</dbReference>
<evidence type="ECO:0000313" key="2">
    <source>
        <dbReference type="Proteomes" id="UP001527392"/>
    </source>
</evidence>
<proteinExistence type="predicted"/>
<gene>
    <name evidence="1" type="ORF">L2504_09190</name>
</gene>
<keyword evidence="2" id="KW-1185">Reference proteome</keyword>
<comment type="caution">
    <text evidence="1">The sequence shown here is derived from an EMBL/GenBank/DDBJ whole genome shotgun (WGS) entry which is preliminary data.</text>
</comment>
<organism evidence="1 2">
    <name type="scientific">Limosilactobacillus vaginalis</name>
    <dbReference type="NCBI Taxonomy" id="1633"/>
    <lineage>
        <taxon>Bacteria</taxon>
        <taxon>Bacillati</taxon>
        <taxon>Bacillota</taxon>
        <taxon>Bacilli</taxon>
        <taxon>Lactobacillales</taxon>
        <taxon>Lactobacillaceae</taxon>
        <taxon>Limosilactobacillus</taxon>
    </lineage>
</organism>
<dbReference type="Pfam" id="PF15723">
    <property type="entry name" value="MqsR_toxin"/>
    <property type="match status" value="1"/>
</dbReference>
<feature type="non-terminal residue" evidence="1">
    <location>
        <position position="117"/>
    </location>
</feature>
<dbReference type="InterPro" id="IPR031451">
    <property type="entry name" value="MqsR_toxin"/>
</dbReference>